<evidence type="ECO:0000313" key="2">
    <source>
        <dbReference type="EMBL" id="VVC89587.1"/>
    </source>
</evidence>
<dbReference type="GO" id="GO:0006607">
    <property type="term" value="P:NLS-bearing protein import into nucleus"/>
    <property type="evidence" value="ECO:0007669"/>
    <property type="project" value="TreeGrafter"/>
</dbReference>
<dbReference type="Pfam" id="PF18437">
    <property type="entry name" value="Nup54_C"/>
    <property type="match status" value="1"/>
</dbReference>
<evidence type="ECO:0000259" key="1">
    <source>
        <dbReference type="Pfam" id="PF18437"/>
    </source>
</evidence>
<name>A0A5E4PU44_9NEOP</name>
<dbReference type="GO" id="GO:0036228">
    <property type="term" value="P:protein localization to nuclear inner membrane"/>
    <property type="evidence" value="ECO:0007669"/>
    <property type="project" value="TreeGrafter"/>
</dbReference>
<evidence type="ECO:0000313" key="3">
    <source>
        <dbReference type="Proteomes" id="UP000324832"/>
    </source>
</evidence>
<protein>
    <recommendedName>
        <fullName evidence="1">Nup54 C-terminal interacting domain-containing protein</fullName>
    </recommendedName>
</protein>
<dbReference type="GO" id="GO:0006999">
    <property type="term" value="P:nuclear pore organization"/>
    <property type="evidence" value="ECO:0007669"/>
    <property type="project" value="TreeGrafter"/>
</dbReference>
<feature type="domain" description="Nup54 C-terminal interacting" evidence="1">
    <location>
        <begin position="180"/>
        <end position="218"/>
    </location>
</feature>
<organism evidence="2 3">
    <name type="scientific">Leptidea sinapis</name>
    <dbReference type="NCBI Taxonomy" id="189913"/>
    <lineage>
        <taxon>Eukaryota</taxon>
        <taxon>Metazoa</taxon>
        <taxon>Ecdysozoa</taxon>
        <taxon>Arthropoda</taxon>
        <taxon>Hexapoda</taxon>
        <taxon>Insecta</taxon>
        <taxon>Pterygota</taxon>
        <taxon>Neoptera</taxon>
        <taxon>Endopterygota</taxon>
        <taxon>Lepidoptera</taxon>
        <taxon>Glossata</taxon>
        <taxon>Ditrysia</taxon>
        <taxon>Papilionoidea</taxon>
        <taxon>Pieridae</taxon>
        <taxon>Dismorphiinae</taxon>
        <taxon>Leptidea</taxon>
    </lineage>
</organism>
<gene>
    <name evidence="2" type="ORF">LSINAPIS_LOCUS2668</name>
</gene>
<dbReference type="PANTHER" id="PTHR13000:SF0">
    <property type="entry name" value="NUCLEOPORIN P54"/>
    <property type="match status" value="1"/>
</dbReference>
<dbReference type="InterPro" id="IPR040985">
    <property type="entry name" value="Nup54_C"/>
</dbReference>
<dbReference type="GO" id="GO:0044613">
    <property type="term" value="C:nuclear pore central transport channel"/>
    <property type="evidence" value="ECO:0007669"/>
    <property type="project" value="TreeGrafter"/>
</dbReference>
<keyword evidence="3" id="KW-1185">Reference proteome</keyword>
<dbReference type="InterPro" id="IPR024864">
    <property type="entry name" value="Nup54/Nup57/Nup44"/>
</dbReference>
<dbReference type="AlphaFoldDB" id="A0A5E4PU44"/>
<dbReference type="EMBL" id="FZQP02000571">
    <property type="protein sequence ID" value="VVC89587.1"/>
    <property type="molecule type" value="Genomic_DNA"/>
</dbReference>
<dbReference type="GO" id="GO:0017056">
    <property type="term" value="F:structural constituent of nuclear pore"/>
    <property type="evidence" value="ECO:0007669"/>
    <property type="project" value="TreeGrafter"/>
</dbReference>
<reference evidence="2 3" key="1">
    <citation type="submission" date="2017-07" db="EMBL/GenBank/DDBJ databases">
        <authorList>
            <person name="Talla V."/>
            <person name="Backstrom N."/>
        </authorList>
    </citation>
    <scope>NUCLEOTIDE SEQUENCE [LARGE SCALE GENOMIC DNA]</scope>
</reference>
<sequence length="228" mass="24975">MLWATPEFVQGFISSLSGLLGNKPNLAVNIETVEALSEKKCQVVVYVVDKNNNMNINASELSTFLNNGSPRSTLNSAGCGHVAPLKFRAQRQSEQASLQASYLRQAAHTLSELRVRRASSIIARREVVGRVGVTLSPEEEALRLRLQELGSQLSSPPLYNLLCAVRLQRSASAGVPSERYQLDPGAQEDVKQFLSLQQRGMAHLMETARQDLATLNTIAEGMSKLIQT</sequence>
<accession>A0A5E4PU44</accession>
<dbReference type="Gene3D" id="1.20.5.170">
    <property type="match status" value="1"/>
</dbReference>
<dbReference type="PANTHER" id="PTHR13000">
    <property type="entry name" value="NUCLEOPORIN P54"/>
    <property type="match status" value="1"/>
</dbReference>
<dbReference type="Proteomes" id="UP000324832">
    <property type="component" value="Unassembled WGS sequence"/>
</dbReference>
<proteinExistence type="predicted"/>